<sequence>MPYRILLIDDDPSISEMLEKFLSKEGYFVLTAFNGEEGLALFLSEDIDLIVIDIMMPKLDGIEAIKLIRERSTIPILIISAKDTDVDKALGLGFGADDYLSKPFSLVEFSARIKASIRRVTKYANDTEPILHQIFTFGQLTVDLHNYSVNKENEEIKLTSKEFELLKLFITNQNRVFTKDDLYNLVWQQHYFGNDNVINGHIRRLREKIEDEPSNPKYIKTLWGIGYKWVSN</sequence>
<evidence type="ECO:0000256" key="3">
    <source>
        <dbReference type="ARBA" id="ARBA00023012"/>
    </source>
</evidence>
<dbReference type="PANTHER" id="PTHR48111">
    <property type="entry name" value="REGULATOR OF RPOS"/>
    <property type="match status" value="1"/>
</dbReference>
<keyword evidence="2 7" id="KW-0597">Phosphoprotein</keyword>
<evidence type="ECO:0000256" key="2">
    <source>
        <dbReference type="ARBA" id="ARBA00022553"/>
    </source>
</evidence>
<evidence type="ECO:0000256" key="6">
    <source>
        <dbReference type="ARBA" id="ARBA00023163"/>
    </source>
</evidence>
<evidence type="ECO:0000256" key="5">
    <source>
        <dbReference type="ARBA" id="ARBA00023125"/>
    </source>
</evidence>
<dbReference type="Gene3D" id="3.40.50.2300">
    <property type="match status" value="1"/>
</dbReference>
<dbReference type="EMBL" id="CP022983">
    <property type="protein sequence ID" value="ASV67527.1"/>
    <property type="molecule type" value="Genomic_DNA"/>
</dbReference>
<dbReference type="Gene3D" id="6.10.250.690">
    <property type="match status" value="1"/>
</dbReference>
<dbReference type="OrthoDB" id="9790442at2"/>
<evidence type="ECO:0000313" key="11">
    <source>
        <dbReference type="EMBL" id="ASV67527.1"/>
    </source>
</evidence>
<dbReference type="FunFam" id="3.40.50.2300:FF:000001">
    <property type="entry name" value="DNA-binding response regulator PhoB"/>
    <property type="match status" value="1"/>
</dbReference>
<dbReference type="SUPFAM" id="SSF52172">
    <property type="entry name" value="CheY-like"/>
    <property type="match status" value="1"/>
</dbReference>
<dbReference type="Pfam" id="PF00486">
    <property type="entry name" value="Trans_reg_C"/>
    <property type="match status" value="1"/>
</dbReference>
<dbReference type="InterPro" id="IPR039420">
    <property type="entry name" value="WalR-like"/>
</dbReference>
<dbReference type="PROSITE" id="PS51755">
    <property type="entry name" value="OMPR_PHOB"/>
    <property type="match status" value="1"/>
</dbReference>
<evidence type="ECO:0000256" key="4">
    <source>
        <dbReference type="ARBA" id="ARBA00023015"/>
    </source>
</evidence>
<evidence type="ECO:0000256" key="7">
    <source>
        <dbReference type="PROSITE-ProRule" id="PRU00169"/>
    </source>
</evidence>
<keyword evidence="4" id="KW-0805">Transcription regulation</keyword>
<keyword evidence="5 8" id="KW-0238">DNA-binding</keyword>
<evidence type="ECO:0000259" key="10">
    <source>
        <dbReference type="PROSITE" id="PS51755"/>
    </source>
</evidence>
<dbReference type="SMART" id="SM00448">
    <property type="entry name" value="REC"/>
    <property type="match status" value="1"/>
</dbReference>
<dbReference type="SUPFAM" id="SSF46894">
    <property type="entry name" value="C-terminal effector domain of the bipartite response regulators"/>
    <property type="match status" value="1"/>
</dbReference>
<dbReference type="RefSeq" id="WP_095371101.1">
    <property type="nucleotide sequence ID" value="NZ_CP022983.1"/>
</dbReference>
<keyword evidence="6" id="KW-0804">Transcription</keyword>
<feature type="DNA-binding region" description="OmpR/PhoB-type" evidence="8">
    <location>
        <begin position="132"/>
        <end position="231"/>
    </location>
</feature>
<evidence type="ECO:0000256" key="8">
    <source>
        <dbReference type="PROSITE-ProRule" id="PRU01091"/>
    </source>
</evidence>
<feature type="modified residue" description="4-aspartylphosphate" evidence="7">
    <location>
        <position position="53"/>
    </location>
</feature>
<evidence type="ECO:0000313" key="12">
    <source>
        <dbReference type="Proteomes" id="UP000215137"/>
    </source>
</evidence>
<dbReference type="InterPro" id="IPR001789">
    <property type="entry name" value="Sig_transdc_resp-reg_receiver"/>
</dbReference>
<keyword evidence="12" id="KW-1185">Reference proteome</keyword>
<dbReference type="InterPro" id="IPR036388">
    <property type="entry name" value="WH-like_DNA-bd_sf"/>
</dbReference>
<dbReference type="Proteomes" id="UP000215137">
    <property type="component" value="Chromosome"/>
</dbReference>
<comment type="subcellular location">
    <subcellularLocation>
        <location evidence="1">Cytoplasm</location>
    </subcellularLocation>
</comment>
<dbReference type="InterPro" id="IPR011006">
    <property type="entry name" value="CheY-like_superfamily"/>
</dbReference>
<reference evidence="11 12" key="1">
    <citation type="submission" date="2017-08" db="EMBL/GenBank/DDBJ databases">
        <title>Complete Genome Sequence of Bacillus kochii Oregon-R-modENCODE STRAIN BDGP4, isolated from Drosophila melanogaster gut.</title>
        <authorList>
            <person name="Wan K.H."/>
            <person name="Yu C."/>
            <person name="Park S."/>
            <person name="Hammonds A.S."/>
            <person name="Booth B.W."/>
            <person name="Celniker S.E."/>
        </authorList>
    </citation>
    <scope>NUCLEOTIDE SEQUENCE [LARGE SCALE GENOMIC DNA]</scope>
    <source>
        <strain evidence="11 12">BDGP4</strain>
    </source>
</reference>
<dbReference type="Gene3D" id="1.10.10.10">
    <property type="entry name" value="Winged helix-like DNA-binding domain superfamily/Winged helix DNA-binding domain"/>
    <property type="match status" value="1"/>
</dbReference>
<dbReference type="FunFam" id="1.10.10.10:FF:000018">
    <property type="entry name" value="DNA-binding response regulator ResD"/>
    <property type="match status" value="1"/>
</dbReference>
<dbReference type="GO" id="GO:0000976">
    <property type="term" value="F:transcription cis-regulatory region binding"/>
    <property type="evidence" value="ECO:0007669"/>
    <property type="project" value="TreeGrafter"/>
</dbReference>
<dbReference type="Pfam" id="PF00072">
    <property type="entry name" value="Response_reg"/>
    <property type="match status" value="1"/>
</dbReference>
<evidence type="ECO:0000256" key="1">
    <source>
        <dbReference type="ARBA" id="ARBA00004496"/>
    </source>
</evidence>
<feature type="domain" description="OmpR/PhoB-type" evidence="10">
    <location>
        <begin position="132"/>
        <end position="231"/>
    </location>
</feature>
<dbReference type="CDD" id="cd00383">
    <property type="entry name" value="trans_reg_C"/>
    <property type="match status" value="1"/>
</dbReference>
<dbReference type="GO" id="GO:0006355">
    <property type="term" value="P:regulation of DNA-templated transcription"/>
    <property type="evidence" value="ECO:0007669"/>
    <property type="project" value="InterPro"/>
</dbReference>
<dbReference type="GO" id="GO:0005829">
    <property type="term" value="C:cytosol"/>
    <property type="evidence" value="ECO:0007669"/>
    <property type="project" value="TreeGrafter"/>
</dbReference>
<dbReference type="KEGG" id="bko:CKF48_09435"/>
<protein>
    <submittedName>
        <fullName evidence="11">DNA-binding response regulator</fullName>
    </submittedName>
</protein>
<dbReference type="GO" id="GO:0032993">
    <property type="term" value="C:protein-DNA complex"/>
    <property type="evidence" value="ECO:0007669"/>
    <property type="project" value="TreeGrafter"/>
</dbReference>
<dbReference type="InterPro" id="IPR016032">
    <property type="entry name" value="Sig_transdc_resp-reg_C-effctor"/>
</dbReference>
<dbReference type="PANTHER" id="PTHR48111:SF26">
    <property type="entry name" value="STAGE 0 SPORULATION PROTEIN A HOMOLOG"/>
    <property type="match status" value="1"/>
</dbReference>
<dbReference type="AlphaFoldDB" id="A0A248TH38"/>
<dbReference type="PROSITE" id="PS50110">
    <property type="entry name" value="RESPONSE_REGULATORY"/>
    <property type="match status" value="1"/>
</dbReference>
<keyword evidence="3" id="KW-0902">Two-component regulatory system</keyword>
<dbReference type="SMART" id="SM00862">
    <property type="entry name" value="Trans_reg_C"/>
    <property type="match status" value="1"/>
</dbReference>
<evidence type="ECO:0000259" key="9">
    <source>
        <dbReference type="PROSITE" id="PS50110"/>
    </source>
</evidence>
<gene>
    <name evidence="11" type="ORF">CKF48_09435</name>
</gene>
<feature type="domain" description="Response regulatory" evidence="9">
    <location>
        <begin position="4"/>
        <end position="117"/>
    </location>
</feature>
<accession>A0A248TH38</accession>
<dbReference type="GO" id="GO:0000156">
    <property type="term" value="F:phosphorelay response regulator activity"/>
    <property type="evidence" value="ECO:0007669"/>
    <property type="project" value="TreeGrafter"/>
</dbReference>
<name>A0A248TH38_9BACI</name>
<organism evidence="11 12">
    <name type="scientific">Cytobacillus kochii</name>
    <dbReference type="NCBI Taxonomy" id="859143"/>
    <lineage>
        <taxon>Bacteria</taxon>
        <taxon>Bacillati</taxon>
        <taxon>Bacillota</taxon>
        <taxon>Bacilli</taxon>
        <taxon>Bacillales</taxon>
        <taxon>Bacillaceae</taxon>
        <taxon>Cytobacillus</taxon>
    </lineage>
</organism>
<proteinExistence type="predicted"/>
<dbReference type="InterPro" id="IPR001867">
    <property type="entry name" value="OmpR/PhoB-type_DNA-bd"/>
</dbReference>
<dbReference type="CDD" id="cd17574">
    <property type="entry name" value="REC_OmpR"/>
    <property type="match status" value="1"/>
</dbReference>